<evidence type="ECO:0000313" key="2">
    <source>
        <dbReference type="Proteomes" id="UP000006352"/>
    </source>
</evidence>
<name>J4GHT5_9APHY</name>
<sequence>MSKLTNFLEEGSIKPNRVEILPNGLGGIANGLERLGKGVSNVKLVALPQETA</sequence>
<reference evidence="1 2" key="1">
    <citation type="journal article" date="2012" name="Appl. Environ. Microbiol.">
        <title>Short-read sequencing for genomic analysis of the brown rot fungus Fibroporia radiculosa.</title>
        <authorList>
            <person name="Tang J.D."/>
            <person name="Perkins A.D."/>
            <person name="Sonstegard T.S."/>
            <person name="Schroeder S.G."/>
            <person name="Burgess S.C."/>
            <person name="Diehl S.V."/>
        </authorList>
    </citation>
    <scope>NUCLEOTIDE SEQUENCE [LARGE SCALE GENOMIC DNA]</scope>
    <source>
        <strain evidence="1 2">TFFH 294</strain>
    </source>
</reference>
<dbReference type="OrthoDB" id="2747705at2759"/>
<keyword evidence="2" id="KW-1185">Reference proteome</keyword>
<protein>
    <recommendedName>
        <fullName evidence="3">Alcohol dehydrogenase-like C-terminal domain-containing protein</fullName>
    </recommendedName>
</protein>
<dbReference type="AlphaFoldDB" id="J4GHT5"/>
<dbReference type="GeneID" id="24101248"/>
<evidence type="ECO:0008006" key="3">
    <source>
        <dbReference type="Google" id="ProtNLM"/>
    </source>
</evidence>
<gene>
    <name evidence="1" type="ORF">FIBRA_08605</name>
</gene>
<dbReference type="HOGENOM" id="CLU_3087232_0_0_1"/>
<dbReference type="RefSeq" id="XP_012185631.1">
    <property type="nucleotide sequence ID" value="XM_012330241.1"/>
</dbReference>
<dbReference type="EMBL" id="HE797301">
    <property type="protein sequence ID" value="CCM06348.1"/>
    <property type="molecule type" value="Genomic_DNA"/>
</dbReference>
<proteinExistence type="predicted"/>
<dbReference type="Proteomes" id="UP000006352">
    <property type="component" value="Unassembled WGS sequence"/>
</dbReference>
<dbReference type="Gene3D" id="3.40.50.720">
    <property type="entry name" value="NAD(P)-binding Rossmann-like Domain"/>
    <property type="match status" value="1"/>
</dbReference>
<dbReference type="Gene3D" id="3.90.180.10">
    <property type="entry name" value="Medium-chain alcohol dehydrogenases, catalytic domain"/>
    <property type="match status" value="1"/>
</dbReference>
<evidence type="ECO:0000313" key="1">
    <source>
        <dbReference type="EMBL" id="CCM06348.1"/>
    </source>
</evidence>
<accession>J4GHT5</accession>
<dbReference type="STRING" id="599839.J4GHT5"/>
<organism evidence="1 2">
    <name type="scientific">Fibroporia radiculosa</name>
    <dbReference type="NCBI Taxonomy" id="599839"/>
    <lineage>
        <taxon>Eukaryota</taxon>
        <taxon>Fungi</taxon>
        <taxon>Dikarya</taxon>
        <taxon>Basidiomycota</taxon>
        <taxon>Agaricomycotina</taxon>
        <taxon>Agaricomycetes</taxon>
        <taxon>Polyporales</taxon>
        <taxon>Fibroporiaceae</taxon>
        <taxon>Fibroporia</taxon>
    </lineage>
</organism>
<dbReference type="InParanoid" id="J4GHT5"/>